<dbReference type="AlphaFoldDB" id="A0AA38XWQ7"/>
<keyword evidence="2" id="KW-0378">Hydrolase</keyword>
<keyword evidence="3" id="KW-1133">Transmembrane helix</keyword>
<dbReference type="Gene3D" id="3.10.129.10">
    <property type="entry name" value="Hotdog Thioesterase"/>
    <property type="match status" value="1"/>
</dbReference>
<dbReference type="InterPro" id="IPR006683">
    <property type="entry name" value="Thioestr_dom"/>
</dbReference>
<comment type="similarity">
    <text evidence="1">Belongs to the thioesterase PaaI family.</text>
</comment>
<evidence type="ECO:0000256" key="3">
    <source>
        <dbReference type="SAM" id="Phobius"/>
    </source>
</evidence>
<keyword evidence="3" id="KW-0472">Membrane</keyword>
<protein>
    <recommendedName>
        <fullName evidence="4">Thioesterase domain-containing protein</fullName>
    </recommendedName>
</protein>
<dbReference type="Pfam" id="PF03061">
    <property type="entry name" value="4HBT"/>
    <property type="match status" value="1"/>
</dbReference>
<reference evidence="5" key="1">
    <citation type="submission" date="2022-10" db="EMBL/GenBank/DDBJ databases">
        <title>Culturing micro-colonial fungi from biological soil crusts in the Mojave desert and describing Neophaeococcomyces mojavensis, and introducing the new genera and species Taxawa tesnikishii.</title>
        <authorList>
            <person name="Kurbessoian T."/>
            <person name="Stajich J.E."/>
        </authorList>
    </citation>
    <scope>NUCLEOTIDE SEQUENCE</scope>
    <source>
        <strain evidence="5">TK_35</strain>
    </source>
</reference>
<feature type="transmembrane region" description="Helical" evidence="3">
    <location>
        <begin position="53"/>
        <end position="81"/>
    </location>
</feature>
<dbReference type="CDD" id="cd03443">
    <property type="entry name" value="PaaI_thioesterase"/>
    <property type="match status" value="1"/>
</dbReference>
<sequence>MDLIAWIAFGCYLLAFAVVFLFAAAYLKRSEFMPYHGQAVGMPWSRIEQRMQVLLMALIRVVGAAWTALAGAGVLLAWLVFFGGHFALPQLIAFQIFCLIATLPPVLVASGVRRRTGARTPVSAGAAVVVLVINGDLPPSRAGLLLGWQFISHDAERGQINVEFDAGTALTNPMGNIQGGFLSAMLDDCMGPAIYATLPPNRLAVTVESKTSFVSPARPGRIIGWGEIEHSKGSIVFTRGRLTSPSGRLLATATATFRVGAMRWRGVPLPQLVARHMVGRVLRREHVRNG</sequence>
<dbReference type="InterPro" id="IPR029069">
    <property type="entry name" value="HotDog_dom_sf"/>
</dbReference>
<feature type="transmembrane region" description="Helical" evidence="3">
    <location>
        <begin position="6"/>
        <end position="27"/>
    </location>
</feature>
<comment type="caution">
    <text evidence="5">The sequence shown here is derived from an EMBL/GenBank/DDBJ whole genome shotgun (WGS) entry which is preliminary data.</text>
</comment>
<proteinExistence type="inferred from homology"/>
<dbReference type="InterPro" id="IPR039298">
    <property type="entry name" value="ACOT13"/>
</dbReference>
<evidence type="ECO:0000259" key="4">
    <source>
        <dbReference type="Pfam" id="PF03061"/>
    </source>
</evidence>
<feature type="domain" description="Thioesterase" evidence="4">
    <location>
        <begin position="174"/>
        <end position="250"/>
    </location>
</feature>
<dbReference type="GO" id="GO:0047617">
    <property type="term" value="F:fatty acyl-CoA hydrolase activity"/>
    <property type="evidence" value="ECO:0007669"/>
    <property type="project" value="InterPro"/>
</dbReference>
<evidence type="ECO:0000256" key="1">
    <source>
        <dbReference type="ARBA" id="ARBA00008324"/>
    </source>
</evidence>
<dbReference type="EMBL" id="JAPDRN010000084">
    <property type="protein sequence ID" value="KAJ9626050.1"/>
    <property type="molecule type" value="Genomic_DNA"/>
</dbReference>
<accession>A0AA38XWQ7</accession>
<dbReference type="SUPFAM" id="SSF54637">
    <property type="entry name" value="Thioesterase/thiol ester dehydrase-isomerase"/>
    <property type="match status" value="1"/>
</dbReference>
<name>A0AA38XWQ7_9EURO</name>
<dbReference type="PANTHER" id="PTHR21660">
    <property type="entry name" value="THIOESTERASE SUPERFAMILY MEMBER-RELATED"/>
    <property type="match status" value="1"/>
</dbReference>
<evidence type="ECO:0000313" key="5">
    <source>
        <dbReference type="EMBL" id="KAJ9626050.1"/>
    </source>
</evidence>
<evidence type="ECO:0000256" key="2">
    <source>
        <dbReference type="ARBA" id="ARBA00022801"/>
    </source>
</evidence>
<dbReference type="PANTHER" id="PTHR21660:SF1">
    <property type="entry name" value="ACYL-COENZYME A THIOESTERASE 13"/>
    <property type="match status" value="1"/>
</dbReference>
<feature type="transmembrane region" description="Helical" evidence="3">
    <location>
        <begin position="87"/>
        <end position="109"/>
    </location>
</feature>
<organism evidence="5">
    <name type="scientific">Knufia peltigerae</name>
    <dbReference type="NCBI Taxonomy" id="1002370"/>
    <lineage>
        <taxon>Eukaryota</taxon>
        <taxon>Fungi</taxon>
        <taxon>Dikarya</taxon>
        <taxon>Ascomycota</taxon>
        <taxon>Pezizomycotina</taxon>
        <taxon>Eurotiomycetes</taxon>
        <taxon>Chaetothyriomycetidae</taxon>
        <taxon>Chaetothyriales</taxon>
        <taxon>Trichomeriaceae</taxon>
        <taxon>Knufia</taxon>
    </lineage>
</organism>
<keyword evidence="3" id="KW-0812">Transmembrane</keyword>
<gene>
    <name evidence="5" type="ORF">H2204_010172</name>
</gene>